<dbReference type="InterPro" id="IPR043146">
    <property type="entry name" value="Penicillin_amidase_N_B-knob"/>
</dbReference>
<reference evidence="6 7" key="1">
    <citation type="submission" date="2024-03" db="EMBL/GenBank/DDBJ databases">
        <title>The Acrasis kona genome and developmental transcriptomes reveal deep origins of eukaryotic multicellular pathways.</title>
        <authorList>
            <person name="Sheikh S."/>
            <person name="Fu C.-J."/>
            <person name="Brown M.W."/>
            <person name="Baldauf S.L."/>
        </authorList>
    </citation>
    <scope>NUCLEOTIDE SEQUENCE [LARGE SCALE GENOMIC DNA]</scope>
    <source>
        <strain evidence="6 7">ATCC MYA-3509</strain>
    </source>
</reference>
<dbReference type="InterPro" id="IPR002692">
    <property type="entry name" value="S45"/>
</dbReference>
<name>A0AAW2ZNA6_9EUKA</name>
<evidence type="ECO:0000313" key="6">
    <source>
        <dbReference type="EMBL" id="KAL0491342.1"/>
    </source>
</evidence>
<comment type="similarity">
    <text evidence="1">Belongs to the peptidase S45 family.</text>
</comment>
<organism evidence="6 7">
    <name type="scientific">Acrasis kona</name>
    <dbReference type="NCBI Taxonomy" id="1008807"/>
    <lineage>
        <taxon>Eukaryota</taxon>
        <taxon>Discoba</taxon>
        <taxon>Heterolobosea</taxon>
        <taxon>Tetramitia</taxon>
        <taxon>Eutetramitia</taxon>
        <taxon>Acrasidae</taxon>
        <taxon>Acrasis</taxon>
    </lineage>
</organism>
<dbReference type="InterPro" id="IPR029055">
    <property type="entry name" value="Ntn_hydrolases_N"/>
</dbReference>
<dbReference type="Gene3D" id="3.60.20.10">
    <property type="entry name" value="Glutamine Phosphoribosylpyrophosphate, subunit 1, domain 1"/>
    <property type="match status" value="1"/>
</dbReference>
<dbReference type="Pfam" id="PF01804">
    <property type="entry name" value="Penicil_amidase"/>
    <property type="match status" value="1"/>
</dbReference>
<dbReference type="PANTHER" id="PTHR34218">
    <property type="entry name" value="PEPTIDASE S45 PENICILLIN AMIDASE"/>
    <property type="match status" value="1"/>
</dbReference>
<dbReference type="Proteomes" id="UP001431209">
    <property type="component" value="Unassembled WGS sequence"/>
</dbReference>
<dbReference type="Gene3D" id="2.30.120.10">
    <property type="match status" value="1"/>
</dbReference>
<dbReference type="Gene3D" id="1.10.439.10">
    <property type="entry name" value="Penicillin Amidohydrolase, domain 1"/>
    <property type="match status" value="1"/>
</dbReference>
<feature type="transmembrane region" description="Helical" evidence="5">
    <location>
        <begin position="40"/>
        <end position="64"/>
    </location>
</feature>
<evidence type="ECO:0000256" key="3">
    <source>
        <dbReference type="ARBA" id="ARBA00022801"/>
    </source>
</evidence>
<sequence length="965" mass="107786">MASYGGTSNYGDAYGADNQNIDTSEPSAWQKITHNRWTNLVLLLLYLVVIGVTIACVTLIFVFHKHLVLQCGYAEFIIVLLLAGLVLVYSLYQLIGIFKFFKRRASRSSHKGLAAAFDPILYTDLDDEHFQEQAVDGDDYDDDEEDNEENPEEESKLTKVLVAIGKFILILLTILSFIALVVFTSVAIPLQQKTLAKWKGTINFGKNAPITTKPRVIRESNGILHIEGENVRDLCFAQGVATAQERMWQLEYNKRRATGTLAAVMGRDALQSDILAHTLNLKSISEQNRYELQANTQTCIQAYVDGINHFHDTKPTLAPEFHYLKIKEASRFEVSDVIAISKLHAWEQSSNSLLELLRYSLMQKGLTKARVDELIPHVAPSDQYPSVLDLEDVGLANATQAQLDANEALLLDDSLMYQVLANESTINVLESNLYDVFDRTGGNNWVVSGNHTADRKPILATDPHLKLRAPGALHLVHLKSQEQGLNVIGSAIVGVPGVLMGRNDYLSWGVTPALVDQIDFFAMDEVSTKKTYKRNGNVYEYQGRNVDVQIKGEADATNVRVLESEIGPVVNDLWNIPGQVLSMSWASLKNDTTLDAHFNAMLSTDYNSFLNNIKRSTHASSYTYADTNNNIAFVVTGRVPIRKLGHSGRFVVSGADSKTDYNGILSFDDLPRSVNPTKGYFASTDNRITPRGYPRALSLDVTNGILRANRIKQQFNNITMNSVDIESTKALQTDTYSTLYHTFKPFLRQLQKNVSEEYEPWLAKITNDEWGGKEDLYSQESSVFEQWYGQMGELTKSEFNRRWNNAPYLYNLLNNPNSNCNNQSCYVYAGKAFEDSIKKLEETYGSVPLWGSDVHEVDFEHELLGGSLIKCLAGKTIVGIGGTQTISHVPTEYPNLQSNHGAAYRQVVDMSGVKPDSFIVPLGQSGNFLSPGYDDLLNTWKDGGYLDMKRDGYNTDGGHLELINE</sequence>
<dbReference type="InterPro" id="IPR023343">
    <property type="entry name" value="Penicillin_amidase_dom1"/>
</dbReference>
<dbReference type="PANTHER" id="PTHR34218:SF3">
    <property type="entry name" value="ACYL-HOMOSERINE LACTONE ACYLASE PVDQ"/>
    <property type="match status" value="1"/>
</dbReference>
<dbReference type="Gene3D" id="1.10.1400.10">
    <property type="match status" value="1"/>
</dbReference>
<accession>A0AAW2ZNA6</accession>
<keyword evidence="5" id="KW-1133">Transmembrane helix</keyword>
<dbReference type="SUPFAM" id="SSF56235">
    <property type="entry name" value="N-terminal nucleophile aminohydrolases (Ntn hydrolases)"/>
    <property type="match status" value="1"/>
</dbReference>
<evidence type="ECO:0000256" key="4">
    <source>
        <dbReference type="ARBA" id="ARBA00023145"/>
    </source>
</evidence>
<keyword evidence="3" id="KW-0378">Hydrolase</keyword>
<keyword evidence="5" id="KW-0812">Transmembrane</keyword>
<evidence type="ECO:0000313" key="7">
    <source>
        <dbReference type="Proteomes" id="UP001431209"/>
    </source>
</evidence>
<keyword evidence="4" id="KW-0865">Zymogen</keyword>
<feature type="transmembrane region" description="Helical" evidence="5">
    <location>
        <begin position="167"/>
        <end position="190"/>
    </location>
</feature>
<dbReference type="EMBL" id="JAOPGA020001789">
    <property type="protein sequence ID" value="KAL0491342.1"/>
    <property type="molecule type" value="Genomic_DNA"/>
</dbReference>
<keyword evidence="7" id="KW-1185">Reference proteome</keyword>
<keyword evidence="2" id="KW-0732">Signal</keyword>
<gene>
    <name evidence="6" type="ORF">AKO1_009894</name>
</gene>
<feature type="transmembrane region" description="Helical" evidence="5">
    <location>
        <begin position="76"/>
        <end position="101"/>
    </location>
</feature>
<keyword evidence="5" id="KW-0472">Membrane</keyword>
<comment type="caution">
    <text evidence="6">The sequence shown here is derived from an EMBL/GenBank/DDBJ whole genome shotgun (WGS) entry which is preliminary data.</text>
</comment>
<dbReference type="InterPro" id="IPR043147">
    <property type="entry name" value="Penicillin_amidase_A-knob"/>
</dbReference>
<dbReference type="AlphaFoldDB" id="A0AAW2ZNA6"/>
<evidence type="ECO:0000256" key="1">
    <source>
        <dbReference type="ARBA" id="ARBA00006586"/>
    </source>
</evidence>
<evidence type="ECO:0000256" key="2">
    <source>
        <dbReference type="ARBA" id="ARBA00022729"/>
    </source>
</evidence>
<proteinExistence type="inferred from homology"/>
<dbReference type="GO" id="GO:0016811">
    <property type="term" value="F:hydrolase activity, acting on carbon-nitrogen (but not peptide) bonds, in linear amides"/>
    <property type="evidence" value="ECO:0007669"/>
    <property type="project" value="InterPro"/>
</dbReference>
<evidence type="ECO:0000256" key="5">
    <source>
        <dbReference type="SAM" id="Phobius"/>
    </source>
</evidence>
<protein>
    <submittedName>
        <fullName evidence="6">Penicillin acylase</fullName>
    </submittedName>
</protein>
<dbReference type="GO" id="GO:0017000">
    <property type="term" value="P:antibiotic biosynthetic process"/>
    <property type="evidence" value="ECO:0007669"/>
    <property type="project" value="InterPro"/>
</dbReference>